<comment type="caution">
    <text evidence="3">The sequence shown here is derived from an EMBL/GenBank/DDBJ whole genome shotgun (WGS) entry which is preliminary data.</text>
</comment>
<evidence type="ECO:0000256" key="1">
    <source>
        <dbReference type="SAM" id="MobiDB-lite"/>
    </source>
</evidence>
<dbReference type="InterPro" id="IPR001251">
    <property type="entry name" value="CRAL-TRIO_dom"/>
</dbReference>
<dbReference type="SMART" id="SM00516">
    <property type="entry name" value="SEC14"/>
    <property type="match status" value="1"/>
</dbReference>
<reference evidence="4" key="1">
    <citation type="submission" date="2017-02" db="EMBL/GenBank/DDBJ databases">
        <authorList>
            <person name="Tafer H."/>
            <person name="Lopandic K."/>
        </authorList>
    </citation>
    <scope>NUCLEOTIDE SEQUENCE [LARGE SCALE GENOMIC DNA]</scope>
    <source>
        <strain evidence="4">CBS 366.77</strain>
    </source>
</reference>
<dbReference type="PANTHER" id="PTHR46590">
    <property type="entry name" value="PHOSPHATIDYLINOSITOL TRANSFER PROTEIN CSR1-RELATED"/>
    <property type="match status" value="1"/>
</dbReference>
<gene>
    <name evidence="3" type="ORF">PHISCL_01834</name>
</gene>
<name>A0A3A2ZRU6_9EURO</name>
<feature type="compositionally biased region" description="Low complexity" evidence="1">
    <location>
        <begin position="41"/>
        <end position="57"/>
    </location>
</feature>
<dbReference type="SMART" id="SM01100">
    <property type="entry name" value="CRAL_TRIO_N"/>
    <property type="match status" value="1"/>
</dbReference>
<dbReference type="PANTHER" id="PTHR46590:SF2">
    <property type="entry name" value="CRAL_TRIO DOMAIN PROTEIN (AFU_ORTHOLOGUE AFUA_4G13930)-RELATED"/>
    <property type="match status" value="1"/>
</dbReference>
<protein>
    <submittedName>
        <fullName evidence="3">CRAL TRIO domain protein</fullName>
    </submittedName>
</protein>
<dbReference type="InterPro" id="IPR036273">
    <property type="entry name" value="CRAL/TRIO_N_dom_sf"/>
</dbReference>
<dbReference type="InterPro" id="IPR052432">
    <property type="entry name" value="PITP/CRAL-TRIO"/>
</dbReference>
<dbReference type="STRING" id="2070753.A0A3A2ZRU6"/>
<keyword evidence="4" id="KW-1185">Reference proteome</keyword>
<dbReference type="Proteomes" id="UP000266188">
    <property type="component" value="Unassembled WGS sequence"/>
</dbReference>
<dbReference type="InterPro" id="IPR011074">
    <property type="entry name" value="CRAL/TRIO_N_dom"/>
</dbReference>
<evidence type="ECO:0000313" key="3">
    <source>
        <dbReference type="EMBL" id="RJE25858.1"/>
    </source>
</evidence>
<dbReference type="EMBL" id="MVGC01000036">
    <property type="protein sequence ID" value="RJE25858.1"/>
    <property type="molecule type" value="Genomic_DNA"/>
</dbReference>
<dbReference type="OrthoDB" id="43460at2759"/>
<dbReference type="Pfam" id="PF03765">
    <property type="entry name" value="CRAL_TRIO_N"/>
    <property type="match status" value="1"/>
</dbReference>
<sequence length="448" mass="50438">MGSTAVPTGYLGNLSQTQESNLQQFWSILLKSWDADAVNGTSSAEATPTSPTSSKSSKGFRRFSLLGSSQPQTEEELPSLGENLQSKLKEENATAEEIKSVQRVLAKLRGEELRRAYLSLLKQDHPDALLLRFLRAENFNVVKAYIKFIKALHWRVKEYNVDEVMSKGELHAVEQSKRPDSSPEKAYGDGFVVQLNTGKGDLHGCDREGRPISIVRVRFHSPNAQNEKSLNDYIVHSIETVRLLLAQPVENITLIFDLTGFSLSNWDFAAMKFVINSFQENYPESLGLMLIYNAPWIFSGFWKLLQPLLDPVVASKVQFVNGADDLKSFIPSEHILKELGGDEDREYKYVDPDPKENEKVKDTATRDSIIAERNQLGEEFSKVTSAWVSAKADSETARRDELIEQLRVNYWKLDPYIRAKSLLDRIGVIQEGGKIVFYPNETGQANGS</sequence>
<organism evidence="3 4">
    <name type="scientific">Aspergillus sclerotialis</name>
    <dbReference type="NCBI Taxonomy" id="2070753"/>
    <lineage>
        <taxon>Eukaryota</taxon>
        <taxon>Fungi</taxon>
        <taxon>Dikarya</taxon>
        <taxon>Ascomycota</taxon>
        <taxon>Pezizomycotina</taxon>
        <taxon>Eurotiomycetes</taxon>
        <taxon>Eurotiomycetidae</taxon>
        <taxon>Eurotiales</taxon>
        <taxon>Aspergillaceae</taxon>
        <taxon>Aspergillus</taxon>
        <taxon>Aspergillus subgen. Polypaecilum</taxon>
    </lineage>
</organism>
<feature type="domain" description="CRAL-TRIO" evidence="2">
    <location>
        <begin position="200"/>
        <end position="347"/>
    </location>
</feature>
<accession>A0A3A2ZRU6</accession>
<dbReference type="SUPFAM" id="SSF52087">
    <property type="entry name" value="CRAL/TRIO domain"/>
    <property type="match status" value="1"/>
</dbReference>
<evidence type="ECO:0000313" key="4">
    <source>
        <dbReference type="Proteomes" id="UP000266188"/>
    </source>
</evidence>
<dbReference type="SUPFAM" id="SSF46938">
    <property type="entry name" value="CRAL/TRIO N-terminal domain"/>
    <property type="match status" value="1"/>
</dbReference>
<feature type="region of interest" description="Disordered" evidence="1">
    <location>
        <begin position="40"/>
        <end position="60"/>
    </location>
</feature>
<dbReference type="InterPro" id="IPR036865">
    <property type="entry name" value="CRAL-TRIO_dom_sf"/>
</dbReference>
<dbReference type="AlphaFoldDB" id="A0A3A2ZRU6"/>
<dbReference type="Pfam" id="PF00650">
    <property type="entry name" value="CRAL_TRIO"/>
    <property type="match status" value="1"/>
</dbReference>
<proteinExistence type="predicted"/>
<dbReference type="PROSITE" id="PS50191">
    <property type="entry name" value="CRAL_TRIO"/>
    <property type="match status" value="1"/>
</dbReference>
<dbReference type="CDD" id="cd00170">
    <property type="entry name" value="SEC14"/>
    <property type="match status" value="1"/>
</dbReference>
<evidence type="ECO:0000259" key="2">
    <source>
        <dbReference type="PROSITE" id="PS50191"/>
    </source>
</evidence>
<dbReference type="Gene3D" id="3.40.525.10">
    <property type="entry name" value="CRAL-TRIO lipid binding domain"/>
    <property type="match status" value="1"/>
</dbReference>